<evidence type="ECO:0000259" key="4">
    <source>
        <dbReference type="PROSITE" id="PS51186"/>
    </source>
</evidence>
<dbReference type="GO" id="GO:0016747">
    <property type="term" value="F:acyltransferase activity, transferring groups other than amino-acyl groups"/>
    <property type="evidence" value="ECO:0007669"/>
    <property type="project" value="InterPro"/>
</dbReference>
<evidence type="ECO:0000313" key="6">
    <source>
        <dbReference type="Proteomes" id="UP000429484"/>
    </source>
</evidence>
<dbReference type="Proteomes" id="UP000429484">
    <property type="component" value="Unassembled WGS sequence"/>
</dbReference>
<dbReference type="InterPro" id="IPR050680">
    <property type="entry name" value="YpeA/RimI_acetyltransf"/>
</dbReference>
<comment type="caution">
    <text evidence="5">The sequence shown here is derived from an EMBL/GenBank/DDBJ whole genome shotgun (WGS) entry which is preliminary data.</text>
</comment>
<dbReference type="PROSITE" id="PS51186">
    <property type="entry name" value="GNAT"/>
    <property type="match status" value="1"/>
</dbReference>
<dbReference type="InterPro" id="IPR000182">
    <property type="entry name" value="GNAT_dom"/>
</dbReference>
<protein>
    <submittedName>
        <fullName evidence="5">GNAT family N-acetyltransferase</fullName>
    </submittedName>
</protein>
<dbReference type="Pfam" id="PF24553">
    <property type="entry name" value="Rv0428c_C"/>
    <property type="match status" value="1"/>
</dbReference>
<dbReference type="InterPro" id="IPR056935">
    <property type="entry name" value="Rv0428c-like_C"/>
</dbReference>
<organism evidence="5 6">
    <name type="scientific">Rhizobium meliloti</name>
    <name type="common">Ensifer meliloti</name>
    <name type="synonym">Sinorhizobium meliloti</name>
    <dbReference type="NCBI Taxonomy" id="382"/>
    <lineage>
        <taxon>Bacteria</taxon>
        <taxon>Pseudomonadati</taxon>
        <taxon>Pseudomonadota</taxon>
        <taxon>Alphaproteobacteria</taxon>
        <taxon>Hyphomicrobiales</taxon>
        <taxon>Rhizobiaceae</taxon>
        <taxon>Sinorhizobium/Ensifer group</taxon>
        <taxon>Sinorhizobium</taxon>
    </lineage>
</organism>
<evidence type="ECO:0000313" key="5">
    <source>
        <dbReference type="EMBL" id="MQW36641.1"/>
    </source>
</evidence>
<dbReference type="PANTHER" id="PTHR43420">
    <property type="entry name" value="ACETYLTRANSFERASE"/>
    <property type="match status" value="1"/>
</dbReference>
<dbReference type="SUPFAM" id="SSF55729">
    <property type="entry name" value="Acyl-CoA N-acyltransferases (Nat)"/>
    <property type="match status" value="1"/>
</dbReference>
<evidence type="ECO:0000256" key="1">
    <source>
        <dbReference type="ARBA" id="ARBA00022679"/>
    </source>
</evidence>
<evidence type="ECO:0000256" key="2">
    <source>
        <dbReference type="ARBA" id="ARBA00023315"/>
    </source>
</evidence>
<feature type="compositionally biased region" description="Polar residues" evidence="3">
    <location>
        <begin position="1"/>
        <end position="10"/>
    </location>
</feature>
<dbReference type="SMR" id="A0AAW9TW08"/>
<proteinExistence type="predicted"/>
<feature type="domain" description="N-acetyltransferase" evidence="4">
    <location>
        <begin position="177"/>
        <end position="308"/>
    </location>
</feature>
<dbReference type="Gene3D" id="3.40.630.30">
    <property type="match status" value="1"/>
</dbReference>
<name>A0AAW9TW08_RHIML</name>
<accession>A0AAW9TW08</accession>
<dbReference type="InterPro" id="IPR016181">
    <property type="entry name" value="Acyl_CoA_acyltransferase"/>
</dbReference>
<reference evidence="5 6" key="1">
    <citation type="journal article" date="2013" name="Genome Biol.">
        <title>Comparative genomics of the core and accessory genomes of 48 Sinorhizobium strains comprising five genospecies.</title>
        <authorList>
            <person name="Sugawara M."/>
            <person name="Epstein B."/>
            <person name="Badgley B.D."/>
            <person name="Unno T."/>
            <person name="Xu L."/>
            <person name="Reese J."/>
            <person name="Gyaneshwar P."/>
            <person name="Denny R."/>
            <person name="Mudge J."/>
            <person name="Bharti A.K."/>
            <person name="Farmer A.D."/>
            <person name="May G.D."/>
            <person name="Woodward J.E."/>
            <person name="Medigue C."/>
            <person name="Vallenet D."/>
            <person name="Lajus A."/>
            <person name="Rouy Z."/>
            <person name="Martinez-Vaz B."/>
            <person name="Tiffin P."/>
            <person name="Young N.D."/>
            <person name="Sadowsky M.J."/>
        </authorList>
    </citation>
    <scope>NUCLEOTIDE SEQUENCE [LARGE SCALE GENOMIC DNA]</scope>
    <source>
        <strain evidence="5 6">N6B1</strain>
    </source>
</reference>
<dbReference type="CDD" id="cd04301">
    <property type="entry name" value="NAT_SF"/>
    <property type="match status" value="1"/>
</dbReference>
<sequence>MSKSTATTEADTVEELRERVAAGKPRALSGPAAFKAMDMTSNGREPPGDGAGNGETVAVDLPSVRRLEAVGFRAWPASSVQYDGSWLIRLTAGHPSKRLNSVNPLDPSDYRDIAIRLEKARRLFAESGRSLTVRQTPLTPPKMIDHMDGEGWTSFAHSLVLALDLAERDFSEGIDHLPIKDVGRFVDARILIGRDPPEAKQALTGIINAIKPECGLFLFEDRKIGPTAVSLVVHDNDLAGIMQFAVAEAVRRRGVGSALLDASLRWARLKGAKKAWLQVEADNGAAIELYRKAGFTEVYRYLYRTPKV</sequence>
<gene>
    <name evidence="5" type="ORF">GHK53_28650</name>
</gene>
<feature type="region of interest" description="Disordered" evidence="3">
    <location>
        <begin position="1"/>
        <end position="56"/>
    </location>
</feature>
<keyword evidence="1" id="KW-0808">Transferase</keyword>
<evidence type="ECO:0000256" key="3">
    <source>
        <dbReference type="SAM" id="MobiDB-lite"/>
    </source>
</evidence>
<keyword evidence="2" id="KW-0012">Acyltransferase</keyword>
<dbReference type="EMBL" id="WISR01000231">
    <property type="protein sequence ID" value="MQW36641.1"/>
    <property type="molecule type" value="Genomic_DNA"/>
</dbReference>
<dbReference type="AlphaFoldDB" id="A0AAW9TW08"/>